<proteinExistence type="predicted"/>
<keyword evidence="6" id="KW-1185">Reference proteome</keyword>
<gene>
    <name evidence="5" type="ORF">GO495_20170</name>
</gene>
<dbReference type="PROSITE" id="PS51161">
    <property type="entry name" value="ATP_CONE"/>
    <property type="match status" value="1"/>
</dbReference>
<dbReference type="GO" id="GO:0003676">
    <property type="term" value="F:nucleic acid binding"/>
    <property type="evidence" value="ECO:0007669"/>
    <property type="project" value="InterPro"/>
</dbReference>
<evidence type="ECO:0000313" key="5">
    <source>
        <dbReference type="EMBL" id="MVT42923.1"/>
    </source>
</evidence>
<keyword evidence="1 3" id="KW-0547">Nucleotide-binding</keyword>
<evidence type="ECO:0000313" key="6">
    <source>
        <dbReference type="Proteomes" id="UP000468388"/>
    </source>
</evidence>
<evidence type="ECO:0000256" key="1">
    <source>
        <dbReference type="ARBA" id="ARBA00022741"/>
    </source>
</evidence>
<organism evidence="5 6">
    <name type="scientific">Chitinophaga oryziterrae</name>
    <dbReference type="NCBI Taxonomy" id="1031224"/>
    <lineage>
        <taxon>Bacteria</taxon>
        <taxon>Pseudomonadati</taxon>
        <taxon>Bacteroidota</taxon>
        <taxon>Chitinophagia</taxon>
        <taxon>Chitinophagales</taxon>
        <taxon>Chitinophagaceae</taxon>
        <taxon>Chitinophaga</taxon>
    </lineage>
</organism>
<dbReference type="Proteomes" id="UP000468388">
    <property type="component" value="Unassembled WGS sequence"/>
</dbReference>
<dbReference type="Gene3D" id="3.40.1350.10">
    <property type="match status" value="1"/>
</dbReference>
<name>A0A6N8JCJ4_9BACT</name>
<dbReference type="OrthoDB" id="320396at2"/>
<evidence type="ECO:0000256" key="3">
    <source>
        <dbReference type="PROSITE-ProRule" id="PRU00492"/>
    </source>
</evidence>
<dbReference type="InterPro" id="IPR011335">
    <property type="entry name" value="Restrct_endonuc-II-like"/>
</dbReference>
<dbReference type="SUPFAM" id="SSF52980">
    <property type="entry name" value="Restriction endonuclease-like"/>
    <property type="match status" value="1"/>
</dbReference>
<keyword evidence="2 3" id="KW-0067">ATP-binding</keyword>
<dbReference type="GO" id="GO:0005524">
    <property type="term" value="F:ATP binding"/>
    <property type="evidence" value="ECO:0007669"/>
    <property type="project" value="UniProtKB-UniRule"/>
</dbReference>
<evidence type="ECO:0000256" key="2">
    <source>
        <dbReference type="ARBA" id="ARBA00022840"/>
    </source>
</evidence>
<accession>A0A6N8JCJ4</accession>
<feature type="domain" description="ATP-cone" evidence="4">
    <location>
        <begin position="5"/>
        <end position="83"/>
    </location>
</feature>
<dbReference type="InterPro" id="IPR005144">
    <property type="entry name" value="ATP-cone_dom"/>
</dbReference>
<dbReference type="InterPro" id="IPR011856">
    <property type="entry name" value="tRNA_endonuc-like_dom_sf"/>
</dbReference>
<dbReference type="EMBL" id="WRXO01000006">
    <property type="protein sequence ID" value="MVT42923.1"/>
    <property type="molecule type" value="Genomic_DNA"/>
</dbReference>
<protein>
    <submittedName>
        <fullName evidence="5">ATPase</fullName>
    </submittedName>
</protein>
<comment type="caution">
    <text evidence="5">The sequence shown here is derived from an EMBL/GenBank/DDBJ whole genome shotgun (WGS) entry which is preliminary data.</text>
</comment>
<sequence length="286" mass="31903">MDSELIITKASGEAAKFSESKLRSSLQHSGATNEQIDNVVKEISKKLYPGISTKKIYKMAYGLLQGSARPLAAKYRLKAAIMELGPSGFPFEKYFGEILRHQGYGVKVGEIVQGQCVQHEVDVVAIVDHLQLMIECKYHNSPGTICDVKIPLYIHSRFKDIEAQWLKFSKNKAISYQGWVVTNTRFSDDAIQYGTCAGLKLIGWNYPAKGSLKDMIDTLGLYPITCLTSLTGHEKTILLEKKIVLCLELNNNKHLLEEARVSPARIEAVMEEARLLCAHLNGIDKS</sequence>
<dbReference type="CDD" id="cd22308">
    <property type="entry name" value="Af1548-like"/>
    <property type="match status" value="1"/>
</dbReference>
<dbReference type="RefSeq" id="WP_157301536.1">
    <property type="nucleotide sequence ID" value="NZ_BAAAZB010000004.1"/>
</dbReference>
<reference evidence="5 6" key="1">
    <citation type="submission" date="2019-12" db="EMBL/GenBank/DDBJ databases">
        <title>The draft genomic sequence of strain Chitinophaga oryziterrae JCM 16595.</title>
        <authorList>
            <person name="Zhang X."/>
        </authorList>
    </citation>
    <scope>NUCLEOTIDE SEQUENCE [LARGE SCALE GENOMIC DNA]</scope>
    <source>
        <strain evidence="5 6">JCM 16595</strain>
    </source>
</reference>
<dbReference type="AlphaFoldDB" id="A0A6N8JCJ4"/>
<evidence type="ECO:0000259" key="4">
    <source>
        <dbReference type="PROSITE" id="PS51161"/>
    </source>
</evidence>